<evidence type="ECO:0000313" key="2">
    <source>
        <dbReference type="EMBL" id="EZH71750.1"/>
    </source>
</evidence>
<dbReference type="EMBL" id="AQRA01000012">
    <property type="protein sequence ID" value="EZH71750.1"/>
    <property type="molecule type" value="Genomic_DNA"/>
</dbReference>
<name>A0A023BNU2_9FLAO</name>
<sequence>MKRIHAFEFEDLHWFPKNLRNYMTDFLQFGSNTFDIYKNVFPVLERGIKSAGNNKIIDIASGGGGGLIKLAEHLKKNNPTLKITLSDYYPNLHAFKRTKSKMPDVFDFIDYPVNAMHVSSELKGFRTQFTSLHHFKPENAKAIFQNAIDSNQPIGVFEPQQRNIKSMIPMLLSPITVILMTPFIRPFKPGRILFTYLIPVLPLCILWDGVISVLRTYTISELKQMISELNNSNSFDWEIEAKQGKPSEILYVLGIPKES</sequence>
<feature type="transmembrane region" description="Helical" evidence="1">
    <location>
        <begin position="196"/>
        <end position="217"/>
    </location>
</feature>
<organism evidence="2 3">
    <name type="scientific">Aquimarina atlantica</name>
    <dbReference type="NCBI Taxonomy" id="1317122"/>
    <lineage>
        <taxon>Bacteria</taxon>
        <taxon>Pseudomonadati</taxon>
        <taxon>Bacteroidota</taxon>
        <taxon>Flavobacteriia</taxon>
        <taxon>Flavobacteriales</taxon>
        <taxon>Flavobacteriaceae</taxon>
        <taxon>Aquimarina</taxon>
    </lineage>
</organism>
<keyword evidence="3" id="KW-1185">Reference proteome</keyword>
<dbReference type="OrthoDB" id="117053at2"/>
<evidence type="ECO:0008006" key="4">
    <source>
        <dbReference type="Google" id="ProtNLM"/>
    </source>
</evidence>
<dbReference type="eggNOG" id="ENOG502ZVTY">
    <property type="taxonomic scope" value="Bacteria"/>
</dbReference>
<keyword evidence="1" id="KW-1133">Transmembrane helix</keyword>
<keyword evidence="1" id="KW-0472">Membrane</keyword>
<dbReference type="InterPro" id="IPR029063">
    <property type="entry name" value="SAM-dependent_MTases_sf"/>
</dbReference>
<dbReference type="SUPFAM" id="SSF53335">
    <property type="entry name" value="S-adenosyl-L-methionine-dependent methyltransferases"/>
    <property type="match status" value="1"/>
</dbReference>
<gene>
    <name evidence="2" type="ORF">ATO12_06170</name>
</gene>
<evidence type="ECO:0000313" key="3">
    <source>
        <dbReference type="Proteomes" id="UP000023541"/>
    </source>
</evidence>
<dbReference type="AlphaFoldDB" id="A0A023BNU2"/>
<dbReference type="RefSeq" id="WP_034246846.1">
    <property type="nucleotide sequence ID" value="NZ_AQRA01000012.1"/>
</dbReference>
<dbReference type="Proteomes" id="UP000023541">
    <property type="component" value="Unassembled WGS sequence"/>
</dbReference>
<protein>
    <recommendedName>
        <fullName evidence="4">Class I SAM-dependent methyltransferase</fullName>
    </recommendedName>
</protein>
<reference evidence="2 3" key="1">
    <citation type="submission" date="2014-04" db="EMBL/GenBank/DDBJ databases">
        <title>Aquimarina sp. 22II-S11-z7 Genome Sequencing.</title>
        <authorList>
            <person name="Lai Q."/>
        </authorList>
    </citation>
    <scope>NUCLEOTIDE SEQUENCE [LARGE SCALE GENOMIC DNA]</scope>
    <source>
        <strain evidence="2 3">22II-S11-z7</strain>
    </source>
</reference>
<keyword evidence="1" id="KW-0812">Transmembrane</keyword>
<evidence type="ECO:0000256" key="1">
    <source>
        <dbReference type="SAM" id="Phobius"/>
    </source>
</evidence>
<accession>A0A023BNU2</accession>
<proteinExistence type="predicted"/>
<dbReference type="STRING" id="1317122.ATO12_06170"/>
<comment type="caution">
    <text evidence="2">The sequence shown here is derived from an EMBL/GenBank/DDBJ whole genome shotgun (WGS) entry which is preliminary data.</text>
</comment>